<comment type="cofactor">
    <cofactor evidence="2">
        <name>Mn(2+)</name>
        <dbReference type="ChEBI" id="CHEBI:29035"/>
    </cofactor>
</comment>
<evidence type="ECO:0000256" key="7">
    <source>
        <dbReference type="ARBA" id="ARBA00013188"/>
    </source>
</evidence>
<dbReference type="Gene3D" id="3.20.20.70">
    <property type="entry name" value="Aldolase class I"/>
    <property type="match status" value="1"/>
</dbReference>
<dbReference type="CDD" id="cd00429">
    <property type="entry name" value="RPE"/>
    <property type="match status" value="1"/>
</dbReference>
<reference evidence="15 16" key="1">
    <citation type="journal article" date="2021" name="Hortic Res">
        <title>Chromosome-scale assembly of the Dendrobium chrysotoxum genome enhances the understanding of orchid evolution.</title>
        <authorList>
            <person name="Zhang Y."/>
            <person name="Zhang G.Q."/>
            <person name="Zhang D."/>
            <person name="Liu X.D."/>
            <person name="Xu X.Y."/>
            <person name="Sun W.H."/>
            <person name="Yu X."/>
            <person name="Zhu X."/>
            <person name="Wang Z.W."/>
            <person name="Zhao X."/>
            <person name="Zhong W.Y."/>
            <person name="Chen H."/>
            <person name="Yin W.L."/>
            <person name="Huang T."/>
            <person name="Niu S.C."/>
            <person name="Liu Z.J."/>
        </authorList>
    </citation>
    <scope>NUCLEOTIDE SEQUENCE [LARGE SCALE GENOMIC DNA]</scope>
    <source>
        <strain evidence="15">Lindl</strain>
    </source>
</reference>
<dbReference type="SUPFAM" id="SSF51366">
    <property type="entry name" value="Ribulose-phoshate binding barrel"/>
    <property type="match status" value="1"/>
</dbReference>
<dbReference type="PROSITE" id="PS01086">
    <property type="entry name" value="RIBUL_P_3_EPIMER_2"/>
    <property type="match status" value="1"/>
</dbReference>
<accession>A0AAV7HRP3</accession>
<evidence type="ECO:0000256" key="9">
    <source>
        <dbReference type="ARBA" id="ARBA00022833"/>
    </source>
</evidence>
<dbReference type="AlphaFoldDB" id="A0AAV7HRP3"/>
<comment type="catalytic activity">
    <reaction evidence="1">
        <text>D-ribulose 5-phosphate = D-xylulose 5-phosphate</text>
        <dbReference type="Rhea" id="RHEA:13677"/>
        <dbReference type="ChEBI" id="CHEBI:57737"/>
        <dbReference type="ChEBI" id="CHEBI:58121"/>
        <dbReference type="EC" id="5.1.3.1"/>
    </reaction>
</comment>
<evidence type="ECO:0000256" key="12">
    <source>
        <dbReference type="ARBA" id="ARBA00023235"/>
    </source>
</evidence>
<evidence type="ECO:0000313" key="16">
    <source>
        <dbReference type="Proteomes" id="UP000775213"/>
    </source>
</evidence>
<evidence type="ECO:0000256" key="6">
    <source>
        <dbReference type="ARBA" id="ARBA00011738"/>
    </source>
</evidence>
<evidence type="ECO:0000256" key="14">
    <source>
        <dbReference type="ARBA" id="ARBA00057323"/>
    </source>
</evidence>
<evidence type="ECO:0000256" key="10">
    <source>
        <dbReference type="ARBA" id="ARBA00023004"/>
    </source>
</evidence>
<comment type="similarity">
    <text evidence="5">Belongs to the ribulose-phosphate 3-epimerase family.</text>
</comment>
<sequence>MEICILGDFGPFSSVVAVGKVDRLERKTGITLHWFWEREGSVRLAVQDLNYSHSSVFCVIMNPPDPDITDGQSASQAAPVYSSAPTVGSDTVSQFATLIAQMMGEAQSRVPVARSEEVDRHLQMFLRLKPPRFEGTVVPREADDWLRRLEKTFDSMQCPSERKVMARSHGLFFFSLRHFVPNLTIGAPVIESLRKHTKAYLDCHLMVTNPIDYVEPFAKAGASGFTFHLEVSKENWKEIIQGIKLKGMRPGVALKPGTPIEEVYPLVESENPVEMVLVMTVEPGFGGQKFMPEMMDKVDGGLGPSTIDAAAAAGANCIVAGSSVFGAEEPAQVISALRKSVEGAQQRK</sequence>
<dbReference type="InterPro" id="IPR013785">
    <property type="entry name" value="Aldolase_TIM"/>
</dbReference>
<evidence type="ECO:0000256" key="4">
    <source>
        <dbReference type="ARBA" id="ARBA00001954"/>
    </source>
</evidence>
<evidence type="ECO:0000313" key="15">
    <source>
        <dbReference type="EMBL" id="KAH0471157.1"/>
    </source>
</evidence>
<keyword evidence="16" id="KW-1185">Reference proteome</keyword>
<keyword evidence="11" id="KW-0464">Manganese</keyword>
<evidence type="ECO:0000256" key="1">
    <source>
        <dbReference type="ARBA" id="ARBA00001782"/>
    </source>
</evidence>
<dbReference type="EMBL" id="JAGFBR010000001">
    <property type="protein sequence ID" value="KAH0471157.1"/>
    <property type="molecule type" value="Genomic_DNA"/>
</dbReference>
<keyword evidence="12" id="KW-0413">Isomerase</keyword>
<evidence type="ECO:0000256" key="13">
    <source>
        <dbReference type="ARBA" id="ARBA00023277"/>
    </source>
</evidence>
<dbReference type="PANTHER" id="PTHR11749">
    <property type="entry name" value="RIBULOSE-5-PHOSPHATE-3-EPIMERASE"/>
    <property type="match status" value="1"/>
</dbReference>
<dbReference type="GO" id="GO:0006163">
    <property type="term" value="P:purine nucleotide metabolic process"/>
    <property type="evidence" value="ECO:0007669"/>
    <property type="project" value="UniProtKB-ARBA"/>
</dbReference>
<dbReference type="InterPro" id="IPR011060">
    <property type="entry name" value="RibuloseP-bd_barrel"/>
</dbReference>
<comment type="cofactor">
    <cofactor evidence="3">
        <name>Zn(2+)</name>
        <dbReference type="ChEBI" id="CHEBI:29105"/>
    </cofactor>
</comment>
<dbReference type="GO" id="GO:0004750">
    <property type="term" value="F:D-ribulose-phosphate 3-epimerase activity"/>
    <property type="evidence" value="ECO:0007669"/>
    <property type="project" value="UniProtKB-EC"/>
</dbReference>
<comment type="cofactor">
    <cofactor evidence="4">
        <name>Fe(2+)</name>
        <dbReference type="ChEBI" id="CHEBI:29033"/>
    </cofactor>
</comment>
<name>A0AAV7HRP3_DENCH</name>
<dbReference type="EC" id="5.1.3.1" evidence="7"/>
<dbReference type="Proteomes" id="UP000775213">
    <property type="component" value="Unassembled WGS sequence"/>
</dbReference>
<evidence type="ECO:0000256" key="3">
    <source>
        <dbReference type="ARBA" id="ARBA00001947"/>
    </source>
</evidence>
<dbReference type="GO" id="GO:0006091">
    <property type="term" value="P:generation of precursor metabolites and energy"/>
    <property type="evidence" value="ECO:0007669"/>
    <property type="project" value="UniProtKB-ARBA"/>
</dbReference>
<evidence type="ECO:0000256" key="5">
    <source>
        <dbReference type="ARBA" id="ARBA00009541"/>
    </source>
</evidence>
<comment type="function">
    <text evidence="14">Catalyzes the reversible epimerization of D-ribulose 5-phosphate to D-xylulose 5-phosphate.</text>
</comment>
<evidence type="ECO:0000256" key="2">
    <source>
        <dbReference type="ARBA" id="ARBA00001936"/>
    </source>
</evidence>
<dbReference type="GO" id="GO:0046496">
    <property type="term" value="P:nicotinamide nucleotide metabolic process"/>
    <property type="evidence" value="ECO:0007669"/>
    <property type="project" value="UniProtKB-ARBA"/>
</dbReference>
<dbReference type="GO" id="GO:0046872">
    <property type="term" value="F:metal ion binding"/>
    <property type="evidence" value="ECO:0007669"/>
    <property type="project" value="UniProtKB-KW"/>
</dbReference>
<evidence type="ECO:0000256" key="11">
    <source>
        <dbReference type="ARBA" id="ARBA00023211"/>
    </source>
</evidence>
<dbReference type="InterPro" id="IPR000056">
    <property type="entry name" value="Ribul_P_3_epim-like"/>
</dbReference>
<dbReference type="FunFam" id="3.20.20.70:FF:000191">
    <property type="entry name" value="ribulose-phosphate 3-epimerase isoform X2"/>
    <property type="match status" value="1"/>
</dbReference>
<keyword evidence="8" id="KW-0479">Metal-binding</keyword>
<keyword evidence="9" id="KW-0862">Zinc</keyword>
<gene>
    <name evidence="15" type="ORF">IEQ34_000880</name>
</gene>
<keyword evidence="13" id="KW-0119">Carbohydrate metabolism</keyword>
<dbReference type="GO" id="GO:1901135">
    <property type="term" value="P:carbohydrate derivative metabolic process"/>
    <property type="evidence" value="ECO:0007669"/>
    <property type="project" value="UniProtKB-ARBA"/>
</dbReference>
<dbReference type="GO" id="GO:0005975">
    <property type="term" value="P:carbohydrate metabolic process"/>
    <property type="evidence" value="ECO:0007669"/>
    <property type="project" value="InterPro"/>
</dbReference>
<evidence type="ECO:0000256" key="8">
    <source>
        <dbReference type="ARBA" id="ARBA00022723"/>
    </source>
</evidence>
<dbReference type="Pfam" id="PF00834">
    <property type="entry name" value="Ribul_P_3_epim"/>
    <property type="match status" value="1"/>
</dbReference>
<comment type="caution">
    <text evidence="15">The sequence shown here is derived from an EMBL/GenBank/DDBJ whole genome shotgun (WGS) entry which is preliminary data.</text>
</comment>
<organism evidence="15 16">
    <name type="scientific">Dendrobium chrysotoxum</name>
    <name type="common">Orchid</name>
    <dbReference type="NCBI Taxonomy" id="161865"/>
    <lineage>
        <taxon>Eukaryota</taxon>
        <taxon>Viridiplantae</taxon>
        <taxon>Streptophyta</taxon>
        <taxon>Embryophyta</taxon>
        <taxon>Tracheophyta</taxon>
        <taxon>Spermatophyta</taxon>
        <taxon>Magnoliopsida</taxon>
        <taxon>Liliopsida</taxon>
        <taxon>Asparagales</taxon>
        <taxon>Orchidaceae</taxon>
        <taxon>Epidendroideae</taxon>
        <taxon>Malaxideae</taxon>
        <taxon>Dendrobiinae</taxon>
        <taxon>Dendrobium</taxon>
    </lineage>
</organism>
<protein>
    <recommendedName>
        <fullName evidence="7">ribulose-phosphate 3-epimerase</fullName>
        <ecNumber evidence="7">5.1.3.1</ecNumber>
    </recommendedName>
</protein>
<keyword evidence="10" id="KW-0408">Iron</keyword>
<proteinExistence type="inferred from homology"/>
<comment type="subunit">
    <text evidence="6">Homodimer.</text>
</comment>